<protein>
    <submittedName>
        <fullName evidence="4">Signal peptide protein</fullName>
    </submittedName>
</protein>
<dbReference type="Gene3D" id="2.60.120.600">
    <property type="entry name" value="Domain of unknown function DUF1214, C-terminal domain"/>
    <property type="match status" value="1"/>
</dbReference>
<reference evidence="4 5" key="1">
    <citation type="submission" date="2019-08" db="EMBL/GenBank/DDBJ databases">
        <authorList>
            <person name="Peeters C."/>
        </authorList>
    </citation>
    <scope>NUCLEOTIDE SEQUENCE [LARGE SCALE GENOMIC DNA]</scope>
    <source>
        <strain evidence="4 5">LMG 31109</strain>
    </source>
</reference>
<feature type="domain" description="DUF1214" evidence="2">
    <location>
        <begin position="360"/>
        <end position="468"/>
    </location>
</feature>
<dbReference type="Gene3D" id="2.60.40.1610">
    <property type="entry name" value="Domain of unknown function DUF1254"/>
    <property type="match status" value="1"/>
</dbReference>
<evidence type="ECO:0000256" key="1">
    <source>
        <dbReference type="SAM" id="SignalP"/>
    </source>
</evidence>
<dbReference type="PANTHER" id="PTHR36509">
    <property type="entry name" value="BLL3101 PROTEIN"/>
    <property type="match status" value="1"/>
</dbReference>
<dbReference type="Pfam" id="PF06863">
    <property type="entry name" value="DUF1254"/>
    <property type="match status" value="1"/>
</dbReference>
<dbReference type="RefSeq" id="WP_150554035.1">
    <property type="nucleotide sequence ID" value="NZ_CABPSC010000001.1"/>
</dbReference>
<dbReference type="Pfam" id="PF06742">
    <property type="entry name" value="DUF1214"/>
    <property type="match status" value="1"/>
</dbReference>
<evidence type="ECO:0000259" key="3">
    <source>
        <dbReference type="Pfam" id="PF06863"/>
    </source>
</evidence>
<feature type="signal peptide" evidence="1">
    <location>
        <begin position="1"/>
        <end position="21"/>
    </location>
</feature>
<evidence type="ECO:0000313" key="5">
    <source>
        <dbReference type="Proteomes" id="UP000367825"/>
    </source>
</evidence>
<feature type="domain" description="DUF1254" evidence="3">
    <location>
        <begin position="91"/>
        <end position="221"/>
    </location>
</feature>
<sequence>MKALTGLFATCLIVCSVGVAAAPISLTPTLAASMPEGPATGTRMTEAYARQVARNTFFWAWPLVNMESRRLAYSQIKSRMYVGAAPMAPLNELTMLTDYFPPDVRLVACPNQDVVYGGGLLALDISPVVIQVPDFGNRFWVYQVVDGRTDSFAQLGKMYNTQPGFYMLVGPNWKGDVPPGISRVFRASTNIGNVIPRVFMDDTAADRAAIQEVLGSVMMYPLAQYDGKFKHTDWRSLKRVPSQDSGDSETSWVVPEKFIDVLPAALADSPALPGEESMYAQALALVEAAKSSPAMRKAIDDELKLADAQLIAPLFEFRNFGIPLPNHWSTTNNNAAFGVDYLTRTAVAKSNIFVNGPSETKYFYQDFDSDGQRLNGAKAYTVTFPKGATPPVNGFWSLTLYNEHHFFVPNSLKRYSLGTKNRDLKYNDDGSLTLYVQSTPPDSAHAANWLPAPASGDFSLYIRAYWPKMETTTGAWTPPAVVRHEVR</sequence>
<name>A0A5E4S143_9BURK</name>
<gene>
    <name evidence="4" type="ORF">PNO31109_00504</name>
</gene>
<proteinExistence type="predicted"/>
<keyword evidence="1" id="KW-0732">Signal</keyword>
<dbReference type="AlphaFoldDB" id="A0A5E4S143"/>
<dbReference type="PANTHER" id="PTHR36509:SF2">
    <property type="entry name" value="BLL3101 PROTEIN"/>
    <property type="match status" value="1"/>
</dbReference>
<dbReference type="InterPro" id="IPR010621">
    <property type="entry name" value="DUF1214"/>
</dbReference>
<evidence type="ECO:0000313" key="4">
    <source>
        <dbReference type="EMBL" id="VVD69115.1"/>
    </source>
</evidence>
<dbReference type="Proteomes" id="UP000367825">
    <property type="component" value="Unassembled WGS sequence"/>
</dbReference>
<dbReference type="InterPro" id="IPR037049">
    <property type="entry name" value="DUF1214_C_sf"/>
</dbReference>
<evidence type="ECO:0000259" key="2">
    <source>
        <dbReference type="Pfam" id="PF06742"/>
    </source>
</evidence>
<dbReference type="InterPro" id="IPR010679">
    <property type="entry name" value="DUF1254"/>
</dbReference>
<dbReference type="OrthoDB" id="104565at2"/>
<dbReference type="EMBL" id="CABPSC010000001">
    <property type="protein sequence ID" value="VVD69115.1"/>
    <property type="molecule type" value="Genomic_DNA"/>
</dbReference>
<dbReference type="InterPro" id="IPR037050">
    <property type="entry name" value="DUF1254_sf"/>
</dbReference>
<feature type="chain" id="PRO_5022667339" evidence="1">
    <location>
        <begin position="22"/>
        <end position="487"/>
    </location>
</feature>
<dbReference type="SUPFAM" id="SSF160935">
    <property type="entry name" value="VPA0735-like"/>
    <property type="match status" value="1"/>
</dbReference>
<keyword evidence="5" id="KW-1185">Reference proteome</keyword>
<accession>A0A5E4S143</accession>
<organism evidence="4 5">
    <name type="scientific">Pandoraea nosoerga</name>
    <dbReference type="NCBI Taxonomy" id="2508296"/>
    <lineage>
        <taxon>Bacteria</taxon>
        <taxon>Pseudomonadati</taxon>
        <taxon>Pseudomonadota</taxon>
        <taxon>Betaproteobacteria</taxon>
        <taxon>Burkholderiales</taxon>
        <taxon>Burkholderiaceae</taxon>
        <taxon>Pandoraea</taxon>
    </lineage>
</organism>